<gene>
    <name evidence="6" type="ORF">L1049_005002</name>
</gene>
<dbReference type="PANTHER" id="PTHR45932:SF3">
    <property type="entry name" value="PATELLIN-4-LIKE"/>
    <property type="match status" value="1"/>
</dbReference>
<evidence type="ECO:0000313" key="6">
    <source>
        <dbReference type="EMBL" id="KAK9282090.1"/>
    </source>
</evidence>
<name>A0AAP0RQ62_LIQFO</name>
<dbReference type="CDD" id="cd00170">
    <property type="entry name" value="SEC14"/>
    <property type="match status" value="1"/>
</dbReference>
<comment type="subcellular location">
    <subcellularLocation>
        <location evidence="1">Membrane</location>
    </subcellularLocation>
</comment>
<dbReference type="GO" id="GO:0016020">
    <property type="term" value="C:membrane"/>
    <property type="evidence" value="ECO:0007669"/>
    <property type="project" value="UniProtKB-SubCell"/>
</dbReference>
<accession>A0AAP0RQ62</accession>
<evidence type="ECO:0000256" key="4">
    <source>
        <dbReference type="SAM" id="MobiDB-lite"/>
    </source>
</evidence>
<evidence type="ECO:0000256" key="1">
    <source>
        <dbReference type="ARBA" id="ARBA00004370"/>
    </source>
</evidence>
<comment type="caution">
    <text evidence="6">The sequence shown here is derived from an EMBL/GenBank/DDBJ whole genome shotgun (WGS) entry which is preliminary data.</text>
</comment>
<dbReference type="SMART" id="SM01100">
    <property type="entry name" value="CRAL_TRIO_N"/>
    <property type="match status" value="1"/>
</dbReference>
<dbReference type="Pfam" id="PF00650">
    <property type="entry name" value="CRAL_TRIO"/>
    <property type="match status" value="1"/>
</dbReference>
<evidence type="ECO:0000259" key="5">
    <source>
        <dbReference type="PROSITE" id="PS50191"/>
    </source>
</evidence>
<dbReference type="InterPro" id="IPR056794">
    <property type="entry name" value="PATL1-6_C_GOLD"/>
</dbReference>
<feature type="region of interest" description="Disordered" evidence="4">
    <location>
        <begin position="1"/>
        <end position="42"/>
    </location>
</feature>
<dbReference type="EMBL" id="JBBPBK010000007">
    <property type="protein sequence ID" value="KAK9282090.1"/>
    <property type="molecule type" value="Genomic_DNA"/>
</dbReference>
<dbReference type="PANTHER" id="PTHR45932">
    <property type="entry name" value="PATELLIN-1"/>
    <property type="match status" value="1"/>
</dbReference>
<dbReference type="InterPro" id="IPR036865">
    <property type="entry name" value="CRAL-TRIO_dom_sf"/>
</dbReference>
<dbReference type="Pfam" id="PF03765">
    <property type="entry name" value="CRAL_TRIO_N"/>
    <property type="match status" value="1"/>
</dbReference>
<dbReference type="GO" id="GO:0008289">
    <property type="term" value="F:lipid binding"/>
    <property type="evidence" value="ECO:0007669"/>
    <property type="project" value="InterPro"/>
</dbReference>
<dbReference type="Pfam" id="PF25099">
    <property type="entry name" value="GOLD_PATL1_C"/>
    <property type="match status" value="1"/>
</dbReference>
<keyword evidence="7" id="KW-1185">Reference proteome</keyword>
<dbReference type="AlphaFoldDB" id="A0AAP0RQ62"/>
<dbReference type="SMART" id="SM00516">
    <property type="entry name" value="SEC14"/>
    <property type="match status" value="1"/>
</dbReference>
<dbReference type="InterPro" id="IPR001251">
    <property type="entry name" value="CRAL-TRIO_dom"/>
</dbReference>
<dbReference type="Gene3D" id="3.40.525.10">
    <property type="entry name" value="CRAL-TRIO lipid binding domain"/>
    <property type="match status" value="1"/>
</dbReference>
<feature type="compositionally biased region" description="Basic and acidic residues" evidence="4">
    <location>
        <begin position="1"/>
        <end position="35"/>
    </location>
</feature>
<protein>
    <recommendedName>
        <fullName evidence="5">CRAL-TRIO domain-containing protein</fullName>
    </recommendedName>
</protein>
<dbReference type="SUPFAM" id="SSF52087">
    <property type="entry name" value="CRAL/TRIO domain"/>
    <property type="match status" value="1"/>
</dbReference>
<dbReference type="InterPro" id="IPR044834">
    <property type="entry name" value="PATL"/>
</dbReference>
<dbReference type="InterPro" id="IPR011074">
    <property type="entry name" value="CRAL/TRIO_N_dom"/>
</dbReference>
<reference evidence="6 7" key="1">
    <citation type="journal article" date="2024" name="Plant J.">
        <title>Genome sequences and population genomics reveal climatic adaptation and genomic divergence between two closely related sweetgum species.</title>
        <authorList>
            <person name="Xu W.Q."/>
            <person name="Ren C.Q."/>
            <person name="Zhang X.Y."/>
            <person name="Comes H.P."/>
            <person name="Liu X.H."/>
            <person name="Li Y.G."/>
            <person name="Kettle C.J."/>
            <person name="Jalonen R."/>
            <person name="Gaisberger H."/>
            <person name="Ma Y.Z."/>
            <person name="Qiu Y.X."/>
        </authorList>
    </citation>
    <scope>NUCLEOTIDE SEQUENCE [LARGE SCALE GENOMIC DNA]</scope>
    <source>
        <strain evidence="6">Hangzhou</strain>
    </source>
</reference>
<evidence type="ECO:0000313" key="7">
    <source>
        <dbReference type="Proteomes" id="UP001415857"/>
    </source>
</evidence>
<dbReference type="InterPro" id="IPR036273">
    <property type="entry name" value="CRAL/TRIO_N_dom_sf"/>
</dbReference>
<organism evidence="6 7">
    <name type="scientific">Liquidambar formosana</name>
    <name type="common">Formosan gum</name>
    <dbReference type="NCBI Taxonomy" id="63359"/>
    <lineage>
        <taxon>Eukaryota</taxon>
        <taxon>Viridiplantae</taxon>
        <taxon>Streptophyta</taxon>
        <taxon>Embryophyta</taxon>
        <taxon>Tracheophyta</taxon>
        <taxon>Spermatophyta</taxon>
        <taxon>Magnoliopsida</taxon>
        <taxon>eudicotyledons</taxon>
        <taxon>Gunneridae</taxon>
        <taxon>Pentapetalae</taxon>
        <taxon>Saxifragales</taxon>
        <taxon>Altingiaceae</taxon>
        <taxon>Liquidambar</taxon>
    </lineage>
</organism>
<feature type="domain" description="CRAL-TRIO" evidence="5">
    <location>
        <begin position="143"/>
        <end position="318"/>
    </location>
</feature>
<evidence type="ECO:0000256" key="2">
    <source>
        <dbReference type="ARBA" id="ARBA00022448"/>
    </source>
</evidence>
<dbReference type="Proteomes" id="UP001415857">
    <property type="component" value="Unassembled WGS sequence"/>
</dbReference>
<sequence>MAENKKIPKEINENIDDTHKDQETHEENLESKTQEDENSAPVVLSPSMKKALLAFRCRLEDAIHGNYLFGKKSHARGNGRERENLKEISLWGVPLLPSKNHEGTDVILLKFLKARDFKASEAFEMLRKMLKWRRENKIEGILDEEFGSDFEQVVYLKGEDKQGHPLCFNIYGAFKDKKLYKKTFGTQEKRAEFLRWRVQFMEKGIKELSFKAGGVNSIVHIIDFKNSPGPVMKELRWVTKKAVMLLQDNYPELIHRNIMINVPFWYYAFHALLSRFMTQRTKSKFVFARPSKVTKTLLKLIAPENIPVQYGGLQRENDSDFSPAEKASELIVRGGTAHKIKIPVAEAGVTVVWDVNVVGWEVTYKEEFIPDDECSYKILLQNDRKIGDSVRNSFHISEPGKIVISIENESFKKRRVLYRFKAKPTVPMYVFHK</sequence>
<dbReference type="PRINTS" id="PR00180">
    <property type="entry name" value="CRETINALDHBP"/>
</dbReference>
<keyword evidence="2" id="KW-0813">Transport</keyword>
<keyword evidence="3" id="KW-0472">Membrane</keyword>
<evidence type="ECO:0000256" key="3">
    <source>
        <dbReference type="ARBA" id="ARBA00023136"/>
    </source>
</evidence>
<proteinExistence type="predicted"/>
<dbReference type="SUPFAM" id="SSF46938">
    <property type="entry name" value="CRAL/TRIO N-terminal domain"/>
    <property type="match status" value="1"/>
</dbReference>
<dbReference type="PROSITE" id="PS50191">
    <property type="entry name" value="CRAL_TRIO"/>
    <property type="match status" value="1"/>
</dbReference>